<feature type="domain" description="Baseplate protein J-like barrel" evidence="1">
    <location>
        <begin position="81"/>
        <end position="138"/>
    </location>
</feature>
<evidence type="ECO:0000313" key="2">
    <source>
        <dbReference type="EMBL" id="PIS41101.1"/>
    </source>
</evidence>
<reference evidence="3" key="1">
    <citation type="submission" date="2017-09" db="EMBL/GenBank/DDBJ databases">
        <title>Depth-based differentiation of microbial function through sediment-hosted aquifers and enrichment of novel symbionts in the deep terrestrial subsurface.</title>
        <authorList>
            <person name="Probst A.J."/>
            <person name="Ladd B."/>
            <person name="Jarett J.K."/>
            <person name="Geller-Mcgrath D.E."/>
            <person name="Sieber C.M.K."/>
            <person name="Emerson J.B."/>
            <person name="Anantharaman K."/>
            <person name="Thomas B.C."/>
            <person name="Malmstrom R."/>
            <person name="Stieglmeier M."/>
            <person name="Klingl A."/>
            <person name="Woyke T."/>
            <person name="Ryan C.M."/>
            <person name="Banfield J.F."/>
        </authorList>
    </citation>
    <scope>NUCLEOTIDE SEQUENCE [LARGE SCALE GENOMIC DNA]</scope>
</reference>
<dbReference type="Pfam" id="PF04865">
    <property type="entry name" value="Baseplate_J"/>
    <property type="match status" value="1"/>
</dbReference>
<protein>
    <recommendedName>
        <fullName evidence="1">Baseplate protein J-like barrel domain-containing protein</fullName>
    </recommendedName>
</protein>
<organism evidence="2 3">
    <name type="scientific">Candidatus Kerfeldbacteria bacterium CG08_land_8_20_14_0_20_42_7</name>
    <dbReference type="NCBI Taxonomy" id="2014245"/>
    <lineage>
        <taxon>Bacteria</taxon>
        <taxon>Candidatus Kerfeldiibacteriota</taxon>
    </lineage>
</organism>
<dbReference type="AlphaFoldDB" id="A0A2H0YRH1"/>
<dbReference type="Proteomes" id="UP000228711">
    <property type="component" value="Unassembled WGS sequence"/>
</dbReference>
<comment type="caution">
    <text evidence="2">The sequence shown here is derived from an EMBL/GenBank/DDBJ whole genome shotgun (WGS) entry which is preliminary data.</text>
</comment>
<dbReference type="InterPro" id="IPR006949">
    <property type="entry name" value="Barrel_Baseplate_J-like"/>
</dbReference>
<evidence type="ECO:0000313" key="3">
    <source>
        <dbReference type="Proteomes" id="UP000228711"/>
    </source>
</evidence>
<dbReference type="EMBL" id="PEXV01000156">
    <property type="protein sequence ID" value="PIS41101.1"/>
    <property type="molecule type" value="Genomic_DNA"/>
</dbReference>
<name>A0A2H0YRH1_9BACT</name>
<evidence type="ECO:0000259" key="1">
    <source>
        <dbReference type="Pfam" id="PF04865"/>
    </source>
</evidence>
<gene>
    <name evidence="2" type="ORF">COT25_04925</name>
</gene>
<accession>A0A2H0YRH1</accession>
<proteinExistence type="predicted"/>
<sequence length="349" mass="38314">MLTALIIYFTSVKTKITIQRNTYPIQATFVTTVSENPQDNQTQGTYEQKTVDYTFTNTSLQTTTETTEKAEGIIQITNDWTQNQPLQATTRFQSPDGKIFRSTERVDVPAGGTVNVHVIADEAGVSGTLPVDTHFTIPGLWQGLQDQIYGTSVETFSGGVKKIAVISATDIEQAKKDALAGLLIKAKEQLQSTDPESESYVLQTDLLLSQANATAGDKADSLIYSVRARYIALSIPSQTLYKLLYDKLGLILTDDEEITEIDLDALDITIEHVSSDSKSIQIRIHTEALAQLKETASLFSPVSLANKTQTELDDVATAEQGITSIQASFSPFWVKRTPMNDGRVTIDIH</sequence>